<keyword evidence="10 11" id="KW-0100">Branched-chain amino acid biosynthesis</keyword>
<dbReference type="InterPro" id="IPR013709">
    <property type="entry name" value="2-isopropylmalate_synth_dimer"/>
</dbReference>
<evidence type="ECO:0000256" key="8">
    <source>
        <dbReference type="ARBA" id="ARBA00022723"/>
    </source>
</evidence>
<evidence type="ECO:0000256" key="9">
    <source>
        <dbReference type="ARBA" id="ARBA00023211"/>
    </source>
</evidence>
<dbReference type="SUPFAM" id="SSF110921">
    <property type="entry name" value="2-isopropylmalate synthase LeuA, allosteric (dimerisation) domain"/>
    <property type="match status" value="1"/>
</dbReference>
<dbReference type="InterPro" id="IPR050073">
    <property type="entry name" value="2-IPM_HCS-like"/>
</dbReference>
<dbReference type="Gene3D" id="3.30.160.270">
    <property type="match status" value="1"/>
</dbReference>
<dbReference type="InterPro" id="IPR005671">
    <property type="entry name" value="LeuA_bact_synth"/>
</dbReference>
<feature type="binding site" evidence="11">
    <location>
        <position position="16"/>
    </location>
    <ligand>
        <name>Mn(2+)</name>
        <dbReference type="ChEBI" id="CHEBI:29035"/>
    </ligand>
</feature>
<reference evidence="14 15" key="1">
    <citation type="journal article" date="2021" name="Sci. Rep.">
        <title>The distribution of antibiotic resistance genes in chicken gut microbiota commensals.</title>
        <authorList>
            <person name="Juricova H."/>
            <person name="Matiasovicova J."/>
            <person name="Kubasova T."/>
            <person name="Cejkova D."/>
            <person name="Rychlik I."/>
        </authorList>
    </citation>
    <scope>NUCLEOTIDE SEQUENCE [LARGE SCALE GENOMIC DNA]</scope>
    <source>
        <strain evidence="14 15">An829</strain>
    </source>
</reference>
<keyword evidence="14" id="KW-0012">Acyltransferase</keyword>
<evidence type="ECO:0000313" key="15">
    <source>
        <dbReference type="Proteomes" id="UP000715095"/>
    </source>
</evidence>
<feature type="region of interest" description="Regulatory domain" evidence="11">
    <location>
        <begin position="395"/>
        <end position="535"/>
    </location>
</feature>
<comment type="function">
    <text evidence="11">Catalyzes the condensation of the acetyl group of acetyl-CoA with 3-methyl-2-oxobutanoate (2-ketoisovalerate) to form 3-carboxy-3-hydroxy-4-methylpentanoate (2-isopropylmalate).</text>
</comment>
<protein>
    <recommendedName>
        <fullName evidence="4 11">2-isopropylmalate synthase</fullName>
        <ecNumber evidence="3 11">2.3.3.13</ecNumber>
    </recommendedName>
    <alternativeName>
        <fullName evidence="11">Alpha-IPM synthase</fullName>
    </alternativeName>
    <alternativeName>
        <fullName evidence="11">Alpha-isopropylmalate synthase</fullName>
    </alternativeName>
</protein>
<evidence type="ECO:0000256" key="6">
    <source>
        <dbReference type="ARBA" id="ARBA00022605"/>
    </source>
</evidence>
<evidence type="ECO:0000256" key="5">
    <source>
        <dbReference type="ARBA" id="ARBA00022430"/>
    </source>
</evidence>
<evidence type="ECO:0000256" key="4">
    <source>
        <dbReference type="ARBA" id="ARBA00018198"/>
    </source>
</evidence>
<dbReference type="HAMAP" id="MF_01025">
    <property type="entry name" value="LeuA_type1"/>
    <property type="match status" value="1"/>
</dbReference>
<feature type="domain" description="Pyruvate carboxyltransferase" evidence="13">
    <location>
        <begin position="7"/>
        <end position="270"/>
    </location>
</feature>
<evidence type="ECO:0000313" key="14">
    <source>
        <dbReference type="EMBL" id="MBM6704662.1"/>
    </source>
</evidence>
<dbReference type="CDD" id="cd07940">
    <property type="entry name" value="DRE_TIM_IPMS"/>
    <property type="match status" value="1"/>
</dbReference>
<evidence type="ECO:0000256" key="2">
    <source>
        <dbReference type="ARBA" id="ARBA00009396"/>
    </source>
</evidence>
<comment type="pathway">
    <text evidence="1 11">Amino-acid biosynthesis; L-leucine biosynthesis; L-leucine from 3-methyl-2-oxobutanoate: step 1/4.</text>
</comment>
<keyword evidence="6 11" id="KW-0028">Amino-acid biosynthesis</keyword>
<dbReference type="PROSITE" id="PS50991">
    <property type="entry name" value="PYR_CT"/>
    <property type="match status" value="1"/>
</dbReference>
<dbReference type="GO" id="GO:0003852">
    <property type="term" value="F:2-isopropylmalate synthase activity"/>
    <property type="evidence" value="ECO:0007669"/>
    <property type="project" value="UniProtKB-EC"/>
</dbReference>
<evidence type="ECO:0000259" key="13">
    <source>
        <dbReference type="PROSITE" id="PS50991"/>
    </source>
</evidence>
<accession>A0ABS2DTP2</accession>
<dbReference type="Pfam" id="PF08502">
    <property type="entry name" value="LeuA_dimer"/>
    <property type="match status" value="1"/>
</dbReference>
<dbReference type="SMART" id="SM00917">
    <property type="entry name" value="LeuA_dimer"/>
    <property type="match status" value="1"/>
</dbReference>
<dbReference type="PANTHER" id="PTHR10277:SF9">
    <property type="entry name" value="2-ISOPROPYLMALATE SYNTHASE 1, CHLOROPLASTIC-RELATED"/>
    <property type="match status" value="1"/>
</dbReference>
<keyword evidence="9 11" id="KW-0464">Manganese</keyword>
<organism evidence="14 15">
    <name type="scientific">Sutterella massiliensis</name>
    <dbReference type="NCBI Taxonomy" id="1816689"/>
    <lineage>
        <taxon>Bacteria</taxon>
        <taxon>Pseudomonadati</taxon>
        <taxon>Pseudomonadota</taxon>
        <taxon>Betaproteobacteria</taxon>
        <taxon>Burkholderiales</taxon>
        <taxon>Sutterellaceae</taxon>
        <taxon>Sutterella</taxon>
    </lineage>
</organism>
<dbReference type="PROSITE" id="PS00816">
    <property type="entry name" value="AIPM_HOMOCIT_SYNTH_2"/>
    <property type="match status" value="1"/>
</dbReference>
<dbReference type="Pfam" id="PF22617">
    <property type="entry name" value="HCS_D2"/>
    <property type="match status" value="1"/>
</dbReference>
<evidence type="ECO:0000256" key="1">
    <source>
        <dbReference type="ARBA" id="ARBA00004689"/>
    </source>
</evidence>
<feature type="binding site" evidence="11">
    <location>
        <position position="204"/>
    </location>
    <ligand>
        <name>Mn(2+)</name>
        <dbReference type="ChEBI" id="CHEBI:29035"/>
    </ligand>
</feature>
<evidence type="ECO:0000256" key="12">
    <source>
        <dbReference type="SAM" id="MobiDB-lite"/>
    </source>
</evidence>
<feature type="binding site" evidence="11">
    <location>
        <position position="206"/>
    </location>
    <ligand>
        <name>Mn(2+)</name>
        <dbReference type="ChEBI" id="CHEBI:29035"/>
    </ligand>
</feature>
<comment type="caution">
    <text evidence="14">The sequence shown here is derived from an EMBL/GenBank/DDBJ whole genome shotgun (WGS) entry which is preliminary data.</text>
</comment>
<gene>
    <name evidence="11 14" type="primary">leuA</name>
    <name evidence="14" type="ORF">H6A60_09230</name>
</gene>
<dbReference type="InterPro" id="IPR036230">
    <property type="entry name" value="LeuA_allosteric_dom_sf"/>
</dbReference>
<evidence type="ECO:0000256" key="11">
    <source>
        <dbReference type="HAMAP-Rule" id="MF_01025"/>
    </source>
</evidence>
<dbReference type="SUPFAM" id="SSF51569">
    <property type="entry name" value="Aldolase"/>
    <property type="match status" value="1"/>
</dbReference>
<dbReference type="EC" id="2.3.3.13" evidence="3 11"/>
<comment type="subunit">
    <text evidence="11">Homodimer.</text>
</comment>
<dbReference type="PROSITE" id="PS00815">
    <property type="entry name" value="AIPM_HOMOCIT_SYNTH_1"/>
    <property type="match status" value="1"/>
</dbReference>
<evidence type="ECO:0000256" key="7">
    <source>
        <dbReference type="ARBA" id="ARBA00022679"/>
    </source>
</evidence>
<comment type="cofactor">
    <cofactor evidence="11">
        <name>Mn(2+)</name>
        <dbReference type="ChEBI" id="CHEBI:29035"/>
    </cofactor>
</comment>
<feature type="region of interest" description="Disordered" evidence="12">
    <location>
        <begin position="507"/>
        <end position="535"/>
    </location>
</feature>
<keyword evidence="8 11" id="KW-0479">Metal-binding</keyword>
<name>A0ABS2DTP2_9BURK</name>
<dbReference type="Proteomes" id="UP000715095">
    <property type="component" value="Unassembled WGS sequence"/>
</dbReference>
<dbReference type="InterPro" id="IPR054691">
    <property type="entry name" value="LeuA/HCS_post-cat"/>
</dbReference>
<dbReference type="EMBL" id="JACJJC010000015">
    <property type="protein sequence ID" value="MBM6704662.1"/>
    <property type="molecule type" value="Genomic_DNA"/>
</dbReference>
<sequence length="535" mass="58154">MSDVDPVIIFDTTLRDGEQALPQSLSMRQKLQIALALEDLGVDVIETGFPISSKGDFESVSTIAGALKRATPCALARCVEKDIRAAGEALAAAKNFRIHTFIATSTIHVKDKLRKPFEEVMEMAVRSVKLARNYTDDVEFSCEDAGRTPIDELCRMVEAAIAAGATTINIPDTVGYTLPVEFGGIITALRNRVPNIDKAVLSVHCHNDLGMATANSLTAVQMGARQIECCMNGLGERAGNTALEEVAAALALRSNYFGGLKTGIKLENIARTSALVSKICHEPVPAHKAIVGSNAFSHSSGIHQDGVLKNRETYEILTPESVGFKGNNMHMTARSGRHMIRSCLQNLGYADNDYDLNDIYARFLKLADRKGQVFDYDLEALVFFTKLDEADDMYHLDRMNVMSGTGDMMATATVRLRVGKRTRTESSIGNGPVDAVYNCITRLTGVRCKLTSFEIAANGAGMDALGQVDVTVEHEGRIFHGMGLSTDVVESSALALLNAINNIERSKRIHESRKRPKKSAELAAEKHDESGENAE</sequence>
<feature type="compositionally biased region" description="Basic and acidic residues" evidence="12">
    <location>
        <begin position="518"/>
        <end position="535"/>
    </location>
</feature>
<evidence type="ECO:0000256" key="3">
    <source>
        <dbReference type="ARBA" id="ARBA00012973"/>
    </source>
</evidence>
<comment type="catalytic activity">
    <reaction evidence="11">
        <text>3-methyl-2-oxobutanoate + acetyl-CoA + H2O = (2S)-2-isopropylmalate + CoA + H(+)</text>
        <dbReference type="Rhea" id="RHEA:21524"/>
        <dbReference type="ChEBI" id="CHEBI:1178"/>
        <dbReference type="ChEBI" id="CHEBI:11851"/>
        <dbReference type="ChEBI" id="CHEBI:15377"/>
        <dbReference type="ChEBI" id="CHEBI:15378"/>
        <dbReference type="ChEBI" id="CHEBI:57287"/>
        <dbReference type="ChEBI" id="CHEBI:57288"/>
        <dbReference type="EC" id="2.3.3.13"/>
    </reaction>
</comment>
<dbReference type="Gene3D" id="1.10.238.260">
    <property type="match status" value="1"/>
</dbReference>
<dbReference type="InterPro" id="IPR000891">
    <property type="entry name" value="PYR_CT"/>
</dbReference>
<dbReference type="RefSeq" id="WP_205103796.1">
    <property type="nucleotide sequence ID" value="NZ_JACJJC010000015.1"/>
</dbReference>
<dbReference type="Gene3D" id="3.20.20.70">
    <property type="entry name" value="Aldolase class I"/>
    <property type="match status" value="1"/>
</dbReference>
<dbReference type="Pfam" id="PF00682">
    <property type="entry name" value="HMGL-like"/>
    <property type="match status" value="1"/>
</dbReference>
<evidence type="ECO:0000256" key="10">
    <source>
        <dbReference type="ARBA" id="ARBA00023304"/>
    </source>
</evidence>
<dbReference type="NCBIfam" id="NF002086">
    <property type="entry name" value="PRK00915.1-3"/>
    <property type="match status" value="1"/>
</dbReference>
<dbReference type="InterPro" id="IPR013785">
    <property type="entry name" value="Aldolase_TIM"/>
</dbReference>
<feature type="compositionally biased region" description="Basic residues" evidence="12">
    <location>
        <begin position="507"/>
        <end position="517"/>
    </location>
</feature>
<keyword evidence="5 11" id="KW-0432">Leucine biosynthesis</keyword>
<keyword evidence="7 11" id="KW-0808">Transferase</keyword>
<dbReference type="NCBIfam" id="TIGR00973">
    <property type="entry name" value="leuA_bact"/>
    <property type="match status" value="1"/>
</dbReference>
<feature type="binding site" evidence="11">
    <location>
        <position position="240"/>
    </location>
    <ligand>
        <name>Mn(2+)</name>
        <dbReference type="ChEBI" id="CHEBI:29035"/>
    </ligand>
</feature>
<dbReference type="InterPro" id="IPR002034">
    <property type="entry name" value="AIPM/Hcit_synth_CS"/>
</dbReference>
<proteinExistence type="inferred from homology"/>
<dbReference type="PANTHER" id="PTHR10277">
    <property type="entry name" value="HOMOCITRATE SYNTHASE-RELATED"/>
    <property type="match status" value="1"/>
</dbReference>
<keyword evidence="11" id="KW-0963">Cytoplasm</keyword>
<comment type="similarity">
    <text evidence="2 11">Belongs to the alpha-IPM synthase/homocitrate synthase family. LeuA type 1 subfamily.</text>
</comment>
<dbReference type="NCBIfam" id="NF002084">
    <property type="entry name" value="PRK00915.1-1"/>
    <property type="match status" value="1"/>
</dbReference>
<keyword evidence="15" id="KW-1185">Reference proteome</keyword>